<proteinExistence type="predicted"/>
<reference evidence="1 2" key="1">
    <citation type="submission" date="2019-12" db="EMBL/GenBank/DDBJ databases">
        <title>Genome sequencing and assembly of endphytes of Porphyra tenera.</title>
        <authorList>
            <person name="Park J.M."/>
            <person name="Shin R."/>
            <person name="Jo S.H."/>
        </authorList>
    </citation>
    <scope>NUCLEOTIDE SEQUENCE [LARGE SCALE GENOMIC DNA]</scope>
    <source>
        <strain evidence="1 2">GPM4</strain>
    </source>
</reference>
<dbReference type="AlphaFoldDB" id="A0A857JLC3"/>
<organism evidence="1 2">
    <name type="scientific">Paraglaciecola mesophila</name>
    <dbReference type="NCBI Taxonomy" id="197222"/>
    <lineage>
        <taxon>Bacteria</taxon>
        <taxon>Pseudomonadati</taxon>
        <taxon>Pseudomonadota</taxon>
        <taxon>Gammaproteobacteria</taxon>
        <taxon>Alteromonadales</taxon>
        <taxon>Alteromonadaceae</taxon>
        <taxon>Paraglaciecola</taxon>
    </lineage>
</organism>
<sequence length="59" mass="6666">MCEGLRYITGELEVAFTQDSAVRVKAILNEVQRILPNSKILYSLPSLPANVKMRPYEKA</sequence>
<evidence type="ECO:0000313" key="2">
    <source>
        <dbReference type="Proteomes" id="UP000464524"/>
    </source>
</evidence>
<protein>
    <submittedName>
        <fullName evidence="1">Uncharacterized protein</fullName>
    </submittedName>
</protein>
<gene>
    <name evidence="1" type="ORF">FX988_03123</name>
</gene>
<dbReference type="KEGG" id="pmes:FX988_03123"/>
<name>A0A857JLC3_9ALTE</name>
<accession>A0A857JLC3</accession>
<keyword evidence="2" id="KW-1185">Reference proteome</keyword>
<evidence type="ECO:0000313" key="1">
    <source>
        <dbReference type="EMBL" id="QHJ12865.1"/>
    </source>
</evidence>
<dbReference type="Proteomes" id="UP000464524">
    <property type="component" value="Chromosome"/>
</dbReference>
<dbReference type="EMBL" id="CP047656">
    <property type="protein sequence ID" value="QHJ12865.1"/>
    <property type="molecule type" value="Genomic_DNA"/>
</dbReference>